<name>A0ABT5XTV9_9FLAO</name>
<sequence>MRKPLLFVALAIAFACKDKPKENKGDVDSDPMSGMEAEAPETPKSSADEWTTLFDGTSFDGWHMYNGGEVTEPWKLEDGAMVLYPPEERPEGANYNLVTDEEFTDFVLTMDWKIAEGGNSGFFWAVKEDEKYGQPYITGPEIQVLDDERHPDAKNGEDRLAGSLYDIIPPSENVVKPAGEWNSVELMINHKTNEGHVVLNGTKIVEFPVQGPEWEALVANSKFADWEDFAAFKTGKIGLQDHGNVVAFRNIKIKEL</sequence>
<organism evidence="3 4">
    <name type="scientific">Flagellimonas yonaguniensis</name>
    <dbReference type="NCBI Taxonomy" id="3031325"/>
    <lineage>
        <taxon>Bacteria</taxon>
        <taxon>Pseudomonadati</taxon>
        <taxon>Bacteroidota</taxon>
        <taxon>Flavobacteriia</taxon>
        <taxon>Flavobacteriales</taxon>
        <taxon>Flavobacteriaceae</taxon>
        <taxon>Flagellimonas</taxon>
    </lineage>
</organism>
<reference evidence="3 4" key="1">
    <citation type="submission" date="2023-03" db="EMBL/GenBank/DDBJ databases">
        <title>Muricauda XX sp. nov. and Muricauda XXX sp. nov., two novel species isolated from Okinawa Trough.</title>
        <authorList>
            <person name="Cao W."/>
            <person name="Deng X."/>
        </authorList>
    </citation>
    <scope>NUCLEOTIDE SEQUENCE [LARGE SCALE GENOMIC DNA]</scope>
    <source>
        <strain evidence="3 4">334s03</strain>
    </source>
</reference>
<evidence type="ECO:0000313" key="3">
    <source>
        <dbReference type="EMBL" id="MDF0714615.1"/>
    </source>
</evidence>
<dbReference type="InterPro" id="IPR010496">
    <property type="entry name" value="AL/BT2_dom"/>
</dbReference>
<gene>
    <name evidence="3" type="ORF">PY092_00520</name>
</gene>
<dbReference type="Proteomes" id="UP001221366">
    <property type="component" value="Unassembled WGS sequence"/>
</dbReference>
<comment type="caution">
    <text evidence="3">The sequence shown here is derived from an EMBL/GenBank/DDBJ whole genome shotgun (WGS) entry which is preliminary data.</text>
</comment>
<dbReference type="PROSITE" id="PS51257">
    <property type="entry name" value="PROKAR_LIPOPROTEIN"/>
    <property type="match status" value="1"/>
</dbReference>
<protein>
    <submittedName>
        <fullName evidence="3">DUF1080 domain-containing protein</fullName>
    </submittedName>
</protein>
<feature type="domain" description="3-keto-alpha-glucoside-1,2-lyase/3-keto-2-hydroxy-glucal hydratase" evidence="2">
    <location>
        <begin position="49"/>
        <end position="254"/>
    </location>
</feature>
<evidence type="ECO:0000313" key="4">
    <source>
        <dbReference type="Proteomes" id="UP001221366"/>
    </source>
</evidence>
<feature type="region of interest" description="Disordered" evidence="1">
    <location>
        <begin position="20"/>
        <end position="48"/>
    </location>
</feature>
<dbReference type="Gene3D" id="2.60.120.560">
    <property type="entry name" value="Exo-inulinase, domain 1"/>
    <property type="match status" value="1"/>
</dbReference>
<proteinExistence type="predicted"/>
<dbReference type="Pfam" id="PF06439">
    <property type="entry name" value="3keto-disac_hyd"/>
    <property type="match status" value="1"/>
</dbReference>
<dbReference type="RefSeq" id="WP_275613903.1">
    <property type="nucleotide sequence ID" value="NZ_JARFVB010000001.1"/>
</dbReference>
<dbReference type="EMBL" id="JARFVB010000001">
    <property type="protein sequence ID" value="MDF0714615.1"/>
    <property type="molecule type" value="Genomic_DNA"/>
</dbReference>
<accession>A0ABT5XTV9</accession>
<evidence type="ECO:0000259" key="2">
    <source>
        <dbReference type="Pfam" id="PF06439"/>
    </source>
</evidence>
<evidence type="ECO:0000256" key="1">
    <source>
        <dbReference type="SAM" id="MobiDB-lite"/>
    </source>
</evidence>
<keyword evidence="4" id="KW-1185">Reference proteome</keyword>